<keyword evidence="2" id="KW-1185">Reference proteome</keyword>
<dbReference type="GO" id="GO:0046872">
    <property type="term" value="F:metal ion binding"/>
    <property type="evidence" value="ECO:0007669"/>
    <property type="project" value="InterPro"/>
</dbReference>
<evidence type="ECO:0000313" key="2">
    <source>
        <dbReference type="Proteomes" id="UP000694388"/>
    </source>
</evidence>
<name>A0A8C4QD36_EPTBU</name>
<protein>
    <submittedName>
        <fullName evidence="1">Uncharacterized protein</fullName>
    </submittedName>
</protein>
<reference evidence="1" key="1">
    <citation type="submission" date="2025-08" db="UniProtKB">
        <authorList>
            <consortium name="Ensembl"/>
        </authorList>
    </citation>
    <scope>IDENTIFICATION</scope>
</reference>
<sequence length="51" mass="5406">MLLCSHSVSPGIEHSIDLPNKTVTVITDLGADAVLESLKKIGKEVKYLGGK</sequence>
<proteinExistence type="predicted"/>
<dbReference type="Gene3D" id="3.30.70.100">
    <property type="match status" value="1"/>
</dbReference>
<dbReference type="AlphaFoldDB" id="A0A8C4QD36"/>
<organism evidence="1 2">
    <name type="scientific">Eptatretus burgeri</name>
    <name type="common">Inshore hagfish</name>
    <dbReference type="NCBI Taxonomy" id="7764"/>
    <lineage>
        <taxon>Eukaryota</taxon>
        <taxon>Metazoa</taxon>
        <taxon>Chordata</taxon>
        <taxon>Craniata</taxon>
        <taxon>Vertebrata</taxon>
        <taxon>Cyclostomata</taxon>
        <taxon>Myxini</taxon>
        <taxon>Myxiniformes</taxon>
        <taxon>Myxinidae</taxon>
        <taxon>Eptatretinae</taxon>
        <taxon>Eptatretus</taxon>
    </lineage>
</organism>
<dbReference type="Proteomes" id="UP000694388">
    <property type="component" value="Unplaced"/>
</dbReference>
<reference evidence="1" key="2">
    <citation type="submission" date="2025-09" db="UniProtKB">
        <authorList>
            <consortium name="Ensembl"/>
        </authorList>
    </citation>
    <scope>IDENTIFICATION</scope>
</reference>
<dbReference type="InterPro" id="IPR036163">
    <property type="entry name" value="HMA_dom_sf"/>
</dbReference>
<evidence type="ECO:0000313" key="1">
    <source>
        <dbReference type="Ensembl" id="ENSEBUP00000013113.1"/>
    </source>
</evidence>
<dbReference type="Ensembl" id="ENSEBUT00000013689.1">
    <property type="protein sequence ID" value="ENSEBUP00000013113.1"/>
    <property type="gene ID" value="ENSEBUG00000008296.1"/>
</dbReference>
<accession>A0A8C4QD36</accession>
<dbReference type="SUPFAM" id="SSF55008">
    <property type="entry name" value="HMA, heavy metal-associated domain"/>
    <property type="match status" value="1"/>
</dbReference>